<proteinExistence type="predicted"/>
<reference evidence="2" key="1">
    <citation type="journal article" date="2019" name="Int. J. Syst. Evol. Microbiol.">
        <title>The Global Catalogue of Microorganisms (GCM) 10K type strain sequencing project: providing services to taxonomists for standard genome sequencing and annotation.</title>
        <authorList>
            <consortium name="The Broad Institute Genomics Platform"/>
            <consortium name="The Broad Institute Genome Sequencing Center for Infectious Disease"/>
            <person name="Wu L."/>
            <person name="Ma J."/>
        </authorList>
    </citation>
    <scope>NUCLEOTIDE SEQUENCE [LARGE SCALE GENOMIC DNA]</scope>
    <source>
        <strain evidence="2">JCM 19635</strain>
    </source>
</reference>
<dbReference type="EMBL" id="JBHTEK010000001">
    <property type="protein sequence ID" value="MFC7669328.1"/>
    <property type="molecule type" value="Genomic_DNA"/>
</dbReference>
<sequence length="106" mass="11697">MGQTLPTNARHLDSLHRAYHTGALSVVDENGGRLSLLEACGLRCWAHLRDSEDGKVYVHEPGRQRRACCSPATSRCWASGFNTHLTTGANYLIHRANQYPGSGYKT</sequence>
<protein>
    <submittedName>
        <fullName evidence="1">Uncharacterized protein</fullName>
    </submittedName>
</protein>
<organism evidence="1 2">
    <name type="scientific">Hymenobacter humi</name>
    <dbReference type="NCBI Taxonomy" id="1411620"/>
    <lineage>
        <taxon>Bacteria</taxon>
        <taxon>Pseudomonadati</taxon>
        <taxon>Bacteroidota</taxon>
        <taxon>Cytophagia</taxon>
        <taxon>Cytophagales</taxon>
        <taxon>Hymenobacteraceae</taxon>
        <taxon>Hymenobacter</taxon>
    </lineage>
</organism>
<evidence type="ECO:0000313" key="1">
    <source>
        <dbReference type="EMBL" id="MFC7669328.1"/>
    </source>
</evidence>
<gene>
    <name evidence="1" type="ORF">ACFQT0_19670</name>
</gene>
<accession>A0ABW2U738</accession>
<keyword evidence="2" id="KW-1185">Reference proteome</keyword>
<dbReference type="Proteomes" id="UP001596513">
    <property type="component" value="Unassembled WGS sequence"/>
</dbReference>
<comment type="caution">
    <text evidence="1">The sequence shown here is derived from an EMBL/GenBank/DDBJ whole genome shotgun (WGS) entry which is preliminary data.</text>
</comment>
<evidence type="ECO:0000313" key="2">
    <source>
        <dbReference type="Proteomes" id="UP001596513"/>
    </source>
</evidence>
<dbReference type="RefSeq" id="WP_380204837.1">
    <property type="nucleotide sequence ID" value="NZ_JBHTEK010000001.1"/>
</dbReference>
<name>A0ABW2U738_9BACT</name>